<evidence type="ECO:0000256" key="1">
    <source>
        <dbReference type="ARBA" id="ARBA00010609"/>
    </source>
</evidence>
<dbReference type="GO" id="GO:0004322">
    <property type="term" value="F:ferroxidase activity"/>
    <property type="evidence" value="ECO:0007669"/>
    <property type="project" value="TreeGrafter"/>
</dbReference>
<dbReference type="Pfam" id="PF00394">
    <property type="entry name" value="Cu-oxidase"/>
    <property type="match status" value="1"/>
</dbReference>
<dbReference type="Pfam" id="PF07732">
    <property type="entry name" value="Cu-oxidase_3"/>
    <property type="match status" value="1"/>
</dbReference>
<evidence type="ECO:0000256" key="3">
    <source>
        <dbReference type="ARBA" id="ARBA00022729"/>
    </source>
</evidence>
<dbReference type="STRING" id="264951.A0A443I2V5"/>
<dbReference type="Pfam" id="PF07731">
    <property type="entry name" value="Cu-oxidase_2"/>
    <property type="match status" value="1"/>
</dbReference>
<evidence type="ECO:0000259" key="9">
    <source>
        <dbReference type="Pfam" id="PF00394"/>
    </source>
</evidence>
<dbReference type="GeneID" id="39597086"/>
<comment type="similarity">
    <text evidence="1">Belongs to the multicopper oxidase family.</text>
</comment>
<feature type="region of interest" description="Disordered" evidence="7">
    <location>
        <begin position="521"/>
        <end position="558"/>
    </location>
</feature>
<feature type="domain" description="Plastocyanin-like" evidence="11">
    <location>
        <begin position="25"/>
        <end position="141"/>
    </location>
</feature>
<keyword evidence="4" id="KW-0560">Oxidoreductase</keyword>
<evidence type="ECO:0000313" key="12">
    <source>
        <dbReference type="EMBL" id="RWQ98404.1"/>
    </source>
</evidence>
<dbReference type="AlphaFoldDB" id="A0A443I2V5"/>
<keyword evidence="6" id="KW-0325">Glycoprotein</keyword>
<dbReference type="Gene3D" id="2.60.40.420">
    <property type="entry name" value="Cupredoxins - blue copper proteins"/>
    <property type="match status" value="3"/>
</dbReference>
<dbReference type="PANTHER" id="PTHR11709:SF361">
    <property type="entry name" value="IRON TRANSPORT MULTICOPPER OXIDASE FET3"/>
    <property type="match status" value="1"/>
</dbReference>
<accession>A0A443I2V5</accession>
<dbReference type="GO" id="GO:0010106">
    <property type="term" value="P:cellular response to iron ion starvation"/>
    <property type="evidence" value="ECO:0007669"/>
    <property type="project" value="TreeGrafter"/>
</dbReference>
<dbReference type="FunFam" id="2.60.40.420:FF:000022">
    <property type="entry name" value="FET5p Multicopper oxidase"/>
    <property type="match status" value="1"/>
</dbReference>
<dbReference type="CDD" id="cd13877">
    <property type="entry name" value="CuRO_2_Fet3p_like"/>
    <property type="match status" value="1"/>
</dbReference>
<dbReference type="PROSITE" id="PS00080">
    <property type="entry name" value="MULTICOPPER_OXIDASE2"/>
    <property type="match status" value="1"/>
</dbReference>
<keyword evidence="2" id="KW-0479">Metal-binding</keyword>
<evidence type="ECO:0000256" key="8">
    <source>
        <dbReference type="SAM" id="SignalP"/>
    </source>
</evidence>
<comment type="caution">
    <text evidence="12">The sequence shown here is derived from an EMBL/GenBank/DDBJ whole genome shotgun (WGS) entry which is preliminary data.</text>
</comment>
<dbReference type="GO" id="GO:0005507">
    <property type="term" value="F:copper ion binding"/>
    <property type="evidence" value="ECO:0007669"/>
    <property type="project" value="InterPro"/>
</dbReference>
<dbReference type="PANTHER" id="PTHR11709">
    <property type="entry name" value="MULTI-COPPER OXIDASE"/>
    <property type="match status" value="1"/>
</dbReference>
<feature type="domain" description="Plastocyanin-like" evidence="10">
    <location>
        <begin position="362"/>
        <end position="496"/>
    </location>
</feature>
<dbReference type="InterPro" id="IPR011707">
    <property type="entry name" value="Cu-oxidase-like_N"/>
</dbReference>
<dbReference type="GO" id="GO:0033573">
    <property type="term" value="C:high-affinity iron permease complex"/>
    <property type="evidence" value="ECO:0007669"/>
    <property type="project" value="TreeGrafter"/>
</dbReference>
<reference evidence="12 13" key="1">
    <citation type="journal article" date="2018" name="Front. Microbiol.">
        <title>Genomic and genetic insights into a cosmopolitan fungus, Paecilomyces variotii (Eurotiales).</title>
        <authorList>
            <person name="Urquhart A.S."/>
            <person name="Mondo S.J."/>
            <person name="Makela M.R."/>
            <person name="Hane J.K."/>
            <person name="Wiebenga A."/>
            <person name="He G."/>
            <person name="Mihaltcheva S."/>
            <person name="Pangilinan J."/>
            <person name="Lipzen A."/>
            <person name="Barry K."/>
            <person name="de Vries R.P."/>
            <person name="Grigoriev I.V."/>
            <person name="Idnurm A."/>
        </authorList>
    </citation>
    <scope>NUCLEOTIDE SEQUENCE [LARGE SCALE GENOMIC DNA]</scope>
    <source>
        <strain evidence="12 13">CBS 101075</strain>
    </source>
</reference>
<organism evidence="12 13">
    <name type="scientific">Byssochlamys spectabilis</name>
    <name type="common">Paecilomyces variotii</name>
    <dbReference type="NCBI Taxonomy" id="264951"/>
    <lineage>
        <taxon>Eukaryota</taxon>
        <taxon>Fungi</taxon>
        <taxon>Dikarya</taxon>
        <taxon>Ascomycota</taxon>
        <taxon>Pezizomycotina</taxon>
        <taxon>Eurotiomycetes</taxon>
        <taxon>Eurotiomycetidae</taxon>
        <taxon>Eurotiales</taxon>
        <taxon>Thermoascaceae</taxon>
        <taxon>Paecilomyces</taxon>
    </lineage>
</organism>
<dbReference type="VEuPathDB" id="FungiDB:C8Q69DRAFT_398613"/>
<dbReference type="InterPro" id="IPR044130">
    <property type="entry name" value="CuRO_2_Fet3-like"/>
</dbReference>
<dbReference type="InterPro" id="IPR011706">
    <property type="entry name" value="Cu-oxidase_C"/>
</dbReference>
<dbReference type="InterPro" id="IPR001117">
    <property type="entry name" value="Cu-oxidase_2nd"/>
</dbReference>
<evidence type="ECO:0000256" key="7">
    <source>
        <dbReference type="SAM" id="MobiDB-lite"/>
    </source>
</evidence>
<feature type="signal peptide" evidence="8">
    <location>
        <begin position="1"/>
        <end position="16"/>
    </location>
</feature>
<dbReference type="InterPro" id="IPR045087">
    <property type="entry name" value="Cu-oxidase_fam"/>
</dbReference>
<name>A0A443I2V5_BYSSP</name>
<dbReference type="CDD" id="cd13899">
    <property type="entry name" value="CuRO_3_Fet3p"/>
    <property type="match status" value="1"/>
</dbReference>
<keyword evidence="3 8" id="KW-0732">Signal</keyword>
<feature type="compositionally biased region" description="Polar residues" evidence="7">
    <location>
        <begin position="522"/>
        <end position="532"/>
    </location>
</feature>
<dbReference type="Proteomes" id="UP000283841">
    <property type="component" value="Unassembled WGS sequence"/>
</dbReference>
<evidence type="ECO:0000256" key="2">
    <source>
        <dbReference type="ARBA" id="ARBA00022723"/>
    </source>
</evidence>
<evidence type="ECO:0000256" key="4">
    <source>
        <dbReference type="ARBA" id="ARBA00023002"/>
    </source>
</evidence>
<keyword evidence="13" id="KW-1185">Reference proteome</keyword>
<dbReference type="PROSITE" id="PS00079">
    <property type="entry name" value="MULTICOPPER_OXIDASE1"/>
    <property type="match status" value="2"/>
</dbReference>
<dbReference type="InterPro" id="IPR008972">
    <property type="entry name" value="Cupredoxin"/>
</dbReference>
<proteinExistence type="inferred from homology"/>
<feature type="domain" description="Plastocyanin-like" evidence="9">
    <location>
        <begin position="151"/>
        <end position="300"/>
    </location>
</feature>
<evidence type="ECO:0000259" key="10">
    <source>
        <dbReference type="Pfam" id="PF07731"/>
    </source>
</evidence>
<sequence>MIFLCALLALLPSAICATVTYDFNITWVSSNPDGAHVRPTIGINGQWPLPAITANVGDRIIVNVLNGLGNQSTSLHFHGLFMKNASHMDGPAQVTQCGIPPGSSFQYNFTVDQPGTYWYHSHTQSQYPDGLRGPLIIYDDASPFKGEYEEELILPLSDWYHDQMSALLPTYMAKGNMMLQEPLPQSNLINETQNLKIGVQPGKTYLVRMINIGAFMGQYFWMEGHNMTIVELDGVYTKPTVAETIYLATGQRCSFLLKTKDDRAANYPIVASLDPVRFTTLFHPTTFANSMSTTGWLVYDSSLSYPEPQQLSRYDSIDDMALVPYDEQPLLAHPDRTITLTMNMDRDLDGITHWLLNDVSYSPPEVPTLYTALTSGTDAANETTYAASTNSFVLEKDSIVELIVNNEHMGRHPFHLHGHHFQAVFQSKRGDGLFKDKGLTENDLPQAPIRRDTLVVNPGGSIVVRFRANNPGVWIFHCHMEWHAHAGLIATMVEDPLTLQERTPMSSIPSDHLKACSPVQIPFTSKNDTNWGPSDEKHTEEEQTSPTEQESSTEHNTK</sequence>
<feature type="chain" id="PRO_5019021542" evidence="8">
    <location>
        <begin position="17"/>
        <end position="558"/>
    </location>
</feature>
<dbReference type="GO" id="GO:0033215">
    <property type="term" value="P:reductive iron assimilation"/>
    <property type="evidence" value="ECO:0007669"/>
    <property type="project" value="TreeGrafter"/>
</dbReference>
<keyword evidence="5" id="KW-0186">Copper</keyword>
<gene>
    <name evidence="12" type="ORF">C8Q69DRAFT_398613</name>
</gene>
<protein>
    <submittedName>
        <fullName evidence="12">Multicopper oxidase</fullName>
    </submittedName>
</protein>
<dbReference type="CDD" id="cd13851">
    <property type="entry name" value="CuRO_1_Fet3p"/>
    <property type="match status" value="1"/>
</dbReference>
<dbReference type="InterPro" id="IPR033138">
    <property type="entry name" value="Cu_oxidase_CS"/>
</dbReference>
<dbReference type="EMBL" id="RCNU01000002">
    <property type="protein sequence ID" value="RWQ98404.1"/>
    <property type="molecule type" value="Genomic_DNA"/>
</dbReference>
<evidence type="ECO:0000313" key="13">
    <source>
        <dbReference type="Proteomes" id="UP000283841"/>
    </source>
</evidence>
<evidence type="ECO:0000256" key="6">
    <source>
        <dbReference type="ARBA" id="ARBA00023180"/>
    </source>
</evidence>
<dbReference type="RefSeq" id="XP_028488049.1">
    <property type="nucleotide sequence ID" value="XM_028627809.1"/>
</dbReference>
<evidence type="ECO:0000259" key="11">
    <source>
        <dbReference type="Pfam" id="PF07732"/>
    </source>
</evidence>
<evidence type="ECO:0000256" key="5">
    <source>
        <dbReference type="ARBA" id="ARBA00023008"/>
    </source>
</evidence>
<dbReference type="SUPFAM" id="SSF49503">
    <property type="entry name" value="Cupredoxins"/>
    <property type="match status" value="3"/>
</dbReference>
<dbReference type="InterPro" id="IPR002355">
    <property type="entry name" value="Cu_oxidase_Cu_BS"/>
</dbReference>